<protein>
    <recommendedName>
        <fullName evidence="8">Fucolectin tachylectin-4 pentraxin-1 domain-containing protein</fullName>
    </recommendedName>
</protein>
<feature type="domain" description="Fucolectin tachylectin-4 pentraxin-1" evidence="8">
    <location>
        <begin position="53"/>
        <end position="176"/>
    </location>
</feature>
<dbReference type="Pfam" id="PF22633">
    <property type="entry name" value="F5_F8_type_C_2"/>
    <property type="match status" value="1"/>
</dbReference>
<accession>A0ABN9MCQ8</accession>
<keyword evidence="6" id="KW-0106">Calcium</keyword>
<comment type="function">
    <text evidence="1">Acts as a defensive agent. Recognizes blood group fucosylated oligosaccharides including A, B, H and Lewis B-type antigens. Does not recognize Lewis A antigen and has low affinity for monovalent haptens.</text>
</comment>
<evidence type="ECO:0000256" key="5">
    <source>
        <dbReference type="ARBA" id="ARBA00022734"/>
    </source>
</evidence>
<sequence>MTCLVCAAICLNNQSWKTEQRTAVERDRMNLLSSLILLGSVVLTLGCDPAPRGPNIARNGIASQVSVQQPRKMGNAKNAIDGIKDVNYDNGSCILTTNKKNPWWKLDLIQSYKIWNVVLTNRMDCCPERLMGAEVRIGKSPNNNNPVYRHTKRRCSDTDNDPDRCSIAVWSLESCHTDRSPATNDPEVPAKTSLNRCHTRRFSDVSGRSSDEIKFWTFFPDQRQHSRGLIAAACHTGRYRYPGCCNVTDR</sequence>
<dbReference type="SMART" id="SM00607">
    <property type="entry name" value="FTP"/>
    <property type="match status" value="1"/>
</dbReference>
<dbReference type="PANTHER" id="PTHR45713:SF6">
    <property type="entry name" value="F5_8 TYPE C DOMAIN-CONTAINING PROTEIN"/>
    <property type="match status" value="1"/>
</dbReference>
<evidence type="ECO:0000256" key="4">
    <source>
        <dbReference type="ARBA" id="ARBA00022723"/>
    </source>
</evidence>
<proteinExistence type="inferred from homology"/>
<evidence type="ECO:0000256" key="3">
    <source>
        <dbReference type="ARBA" id="ARBA00011233"/>
    </source>
</evidence>
<evidence type="ECO:0000313" key="9">
    <source>
        <dbReference type="EMBL" id="CAJ0964442.1"/>
    </source>
</evidence>
<evidence type="ECO:0000313" key="10">
    <source>
        <dbReference type="Proteomes" id="UP001176940"/>
    </source>
</evidence>
<evidence type="ECO:0000259" key="8">
    <source>
        <dbReference type="SMART" id="SM00607"/>
    </source>
</evidence>
<dbReference type="PANTHER" id="PTHR45713">
    <property type="entry name" value="FTP DOMAIN-CONTAINING PROTEIN"/>
    <property type="match status" value="1"/>
</dbReference>
<name>A0ABN9MCQ8_9NEOB</name>
<comment type="subunit">
    <text evidence="3">Homotrimer.</text>
</comment>
<keyword evidence="7" id="KW-1015">Disulfide bond</keyword>
<comment type="similarity">
    <text evidence="2">Belongs to the fucolectin family.</text>
</comment>
<comment type="caution">
    <text evidence="9">The sequence shown here is derived from an EMBL/GenBank/DDBJ whole genome shotgun (WGS) entry which is preliminary data.</text>
</comment>
<evidence type="ECO:0000256" key="2">
    <source>
        <dbReference type="ARBA" id="ARBA00010147"/>
    </source>
</evidence>
<evidence type="ECO:0000256" key="6">
    <source>
        <dbReference type="ARBA" id="ARBA00022837"/>
    </source>
</evidence>
<evidence type="ECO:0000256" key="7">
    <source>
        <dbReference type="ARBA" id="ARBA00023157"/>
    </source>
</evidence>
<gene>
    <name evidence="9" type="ORF">RIMI_LOCUS19203751</name>
</gene>
<dbReference type="Proteomes" id="UP001176940">
    <property type="component" value="Unassembled WGS sequence"/>
</dbReference>
<dbReference type="SUPFAM" id="SSF49785">
    <property type="entry name" value="Galactose-binding domain-like"/>
    <property type="match status" value="1"/>
</dbReference>
<dbReference type="Gene3D" id="2.60.120.260">
    <property type="entry name" value="Galactose-binding domain-like"/>
    <property type="match status" value="1"/>
</dbReference>
<organism evidence="9 10">
    <name type="scientific">Ranitomeya imitator</name>
    <name type="common">mimic poison frog</name>
    <dbReference type="NCBI Taxonomy" id="111125"/>
    <lineage>
        <taxon>Eukaryota</taxon>
        <taxon>Metazoa</taxon>
        <taxon>Chordata</taxon>
        <taxon>Craniata</taxon>
        <taxon>Vertebrata</taxon>
        <taxon>Euteleostomi</taxon>
        <taxon>Amphibia</taxon>
        <taxon>Batrachia</taxon>
        <taxon>Anura</taxon>
        <taxon>Neobatrachia</taxon>
        <taxon>Hyloidea</taxon>
        <taxon>Dendrobatidae</taxon>
        <taxon>Dendrobatinae</taxon>
        <taxon>Ranitomeya</taxon>
    </lineage>
</organism>
<dbReference type="InterPro" id="IPR006585">
    <property type="entry name" value="FTP1"/>
</dbReference>
<keyword evidence="4" id="KW-0479">Metal-binding</keyword>
<dbReference type="InterPro" id="IPR008979">
    <property type="entry name" value="Galactose-bd-like_sf"/>
</dbReference>
<reference evidence="9" key="1">
    <citation type="submission" date="2023-07" db="EMBL/GenBank/DDBJ databases">
        <authorList>
            <person name="Stuckert A."/>
        </authorList>
    </citation>
    <scope>NUCLEOTIDE SEQUENCE</scope>
</reference>
<dbReference type="InterPro" id="IPR051941">
    <property type="entry name" value="BG_Antigen-Binding_Lectin"/>
</dbReference>
<keyword evidence="5" id="KW-0430">Lectin</keyword>
<dbReference type="EMBL" id="CAUEEQ010060644">
    <property type="protein sequence ID" value="CAJ0964442.1"/>
    <property type="molecule type" value="Genomic_DNA"/>
</dbReference>
<keyword evidence="10" id="KW-1185">Reference proteome</keyword>
<evidence type="ECO:0000256" key="1">
    <source>
        <dbReference type="ARBA" id="ARBA00002219"/>
    </source>
</evidence>